<dbReference type="AlphaFoldDB" id="A0A9Q9EN56"/>
<dbReference type="EMBL" id="CP099426">
    <property type="protein sequence ID" value="USW56730.1"/>
    <property type="molecule type" value="Genomic_DNA"/>
</dbReference>
<feature type="compositionally biased region" description="Basic and acidic residues" evidence="1">
    <location>
        <begin position="85"/>
        <end position="105"/>
    </location>
</feature>
<name>A0A9Q9EN56_9PEZI</name>
<protein>
    <submittedName>
        <fullName evidence="2">Uncharacterized protein</fullName>
    </submittedName>
</protein>
<proteinExistence type="predicted"/>
<feature type="region of interest" description="Disordered" evidence="1">
    <location>
        <begin position="85"/>
        <end position="116"/>
    </location>
</feature>
<evidence type="ECO:0000256" key="1">
    <source>
        <dbReference type="SAM" id="MobiDB-lite"/>
    </source>
</evidence>
<accession>A0A9Q9EN56</accession>
<gene>
    <name evidence="2" type="ORF">Slin15195_G100490</name>
</gene>
<dbReference type="Proteomes" id="UP001056384">
    <property type="component" value="Chromosome 9"/>
</dbReference>
<evidence type="ECO:0000313" key="3">
    <source>
        <dbReference type="Proteomes" id="UP001056384"/>
    </source>
</evidence>
<sequence>MSFHKATEESHEEMRPDHWLAADLARDLLRPQNNSMTICADDERMWSRRWAPELRHLFPGSVFDDLWDSVLMRCYGHFSGSRPDDERRMLARDPRMRLDSKDIRKQTPATHRSPDMGEYPIHLIYQFSIRLEGAGRCTGSEK</sequence>
<evidence type="ECO:0000313" key="2">
    <source>
        <dbReference type="EMBL" id="USW56730.1"/>
    </source>
</evidence>
<keyword evidence="3" id="KW-1185">Reference proteome</keyword>
<reference evidence="2" key="1">
    <citation type="submission" date="2022-06" db="EMBL/GenBank/DDBJ databases">
        <title>Complete genome sequences of two strains of the flax pathogen Septoria linicola.</title>
        <authorList>
            <person name="Lapalu N."/>
            <person name="Simon A."/>
            <person name="Demenou B."/>
            <person name="Paumier D."/>
            <person name="Guillot M.-P."/>
            <person name="Gout L."/>
            <person name="Valade R."/>
        </authorList>
    </citation>
    <scope>NUCLEOTIDE SEQUENCE</scope>
    <source>
        <strain evidence="2">SE15195</strain>
    </source>
</reference>
<organism evidence="2 3">
    <name type="scientific">Septoria linicola</name>
    <dbReference type="NCBI Taxonomy" id="215465"/>
    <lineage>
        <taxon>Eukaryota</taxon>
        <taxon>Fungi</taxon>
        <taxon>Dikarya</taxon>
        <taxon>Ascomycota</taxon>
        <taxon>Pezizomycotina</taxon>
        <taxon>Dothideomycetes</taxon>
        <taxon>Dothideomycetidae</taxon>
        <taxon>Mycosphaerellales</taxon>
        <taxon>Mycosphaerellaceae</taxon>
        <taxon>Septoria</taxon>
    </lineage>
</organism>